<evidence type="ECO:0000313" key="19">
    <source>
        <dbReference type="Proteomes" id="UP001321249"/>
    </source>
</evidence>
<dbReference type="Gene3D" id="3.40.50.720">
    <property type="entry name" value="NAD(P)-binding Rossmann-like Domain"/>
    <property type="match status" value="1"/>
</dbReference>
<dbReference type="RefSeq" id="WP_342825203.1">
    <property type="nucleotide sequence ID" value="NZ_CP046146.1"/>
</dbReference>
<evidence type="ECO:0000313" key="18">
    <source>
        <dbReference type="Proteomes" id="UP001219901"/>
    </source>
</evidence>
<name>A0AAJ5ZC45_9CHLR</name>
<comment type="subcellular location">
    <subcellularLocation>
        <location evidence="13">Cytoplasm</location>
    </subcellularLocation>
</comment>
<feature type="binding site" evidence="13">
    <location>
        <begin position="164"/>
        <end position="165"/>
    </location>
    <ligand>
        <name>(S)-2,3,4,5-tetrahydrodipicolinate</name>
        <dbReference type="ChEBI" id="CHEBI:16845"/>
    </ligand>
</feature>
<dbReference type="PROSITE" id="PS01298">
    <property type="entry name" value="DAPB"/>
    <property type="match status" value="1"/>
</dbReference>
<evidence type="ECO:0000256" key="12">
    <source>
        <dbReference type="ARBA" id="ARBA00049396"/>
    </source>
</evidence>
<dbReference type="InterPro" id="IPR036291">
    <property type="entry name" value="NAD(P)-bd_dom_sf"/>
</dbReference>
<feature type="binding site" evidence="13">
    <location>
        <position position="155"/>
    </location>
    <ligand>
        <name>(S)-2,3,4,5-tetrahydrodipicolinate</name>
        <dbReference type="ChEBI" id="CHEBI:16845"/>
    </ligand>
</feature>
<reference evidence="17" key="2">
    <citation type="journal article" date="2023" name="Nat. Commun.">
        <title>Cultivation of marine bacteria of the SAR202 clade.</title>
        <authorList>
            <person name="Lim Y."/>
            <person name="Seo J.H."/>
            <person name="Giovannoni S.J."/>
            <person name="Kang I."/>
            <person name="Cho J.C."/>
        </authorList>
    </citation>
    <scope>NUCLEOTIDE SEQUENCE</scope>
    <source>
        <strain evidence="17">JH1073</strain>
    </source>
</reference>
<feature type="binding site" evidence="13">
    <location>
        <begin position="11"/>
        <end position="16"/>
    </location>
    <ligand>
        <name>NAD(+)</name>
        <dbReference type="ChEBI" id="CHEBI:57540"/>
    </ligand>
</feature>
<evidence type="ECO:0000256" key="8">
    <source>
        <dbReference type="ARBA" id="ARBA00023154"/>
    </source>
</evidence>
<feature type="domain" description="Dihydrodipicolinate reductase C-terminal" evidence="15">
    <location>
        <begin position="132"/>
        <end position="264"/>
    </location>
</feature>
<evidence type="ECO:0000256" key="9">
    <source>
        <dbReference type="ARBA" id="ARBA00037922"/>
    </source>
</evidence>
<keyword evidence="7 13" id="KW-0520">NAD</keyword>
<dbReference type="EMBL" id="WMBE01000002">
    <property type="protein sequence ID" value="MDG0867152.1"/>
    <property type="molecule type" value="Genomic_DNA"/>
</dbReference>
<comment type="function">
    <text evidence="13">Catalyzes the conversion of 4-hydroxy-tetrahydrodipicolinate (HTPA) to tetrahydrodipicolinate.</text>
</comment>
<comment type="similarity">
    <text evidence="1 13">Belongs to the DapB family.</text>
</comment>
<dbReference type="GO" id="GO:0050661">
    <property type="term" value="F:NADP binding"/>
    <property type="evidence" value="ECO:0007669"/>
    <property type="project" value="UniProtKB-UniRule"/>
</dbReference>
<dbReference type="CDD" id="cd02274">
    <property type="entry name" value="DHDPR_N"/>
    <property type="match status" value="1"/>
</dbReference>
<evidence type="ECO:0000256" key="10">
    <source>
        <dbReference type="ARBA" id="ARBA00038983"/>
    </source>
</evidence>
<evidence type="ECO:0000256" key="11">
    <source>
        <dbReference type="ARBA" id="ARBA00049080"/>
    </source>
</evidence>
<dbReference type="PANTHER" id="PTHR20836:SF0">
    <property type="entry name" value="4-HYDROXY-TETRAHYDRODIPICOLINATE REDUCTASE 1, CHLOROPLASTIC-RELATED"/>
    <property type="match status" value="1"/>
</dbReference>
<dbReference type="SUPFAM" id="SSF51735">
    <property type="entry name" value="NAD(P)-binding Rossmann-fold domains"/>
    <property type="match status" value="1"/>
</dbReference>
<dbReference type="InterPro" id="IPR022663">
    <property type="entry name" value="DapB_C"/>
</dbReference>
<dbReference type="Pfam" id="PF05173">
    <property type="entry name" value="DapB_C"/>
    <property type="match status" value="1"/>
</dbReference>
<accession>A0AAJ5ZC45</accession>
<keyword evidence="18" id="KW-1185">Reference proteome</keyword>
<comment type="pathway">
    <text evidence="9 13">Amino-acid biosynthesis; L-lysine biosynthesis via DAP pathway; (S)-tetrahydrodipicolinate from L-aspartate: step 4/4.</text>
</comment>
<sequence>MSSEIKVAVNGALGRMGSTVLTAAAAENGVTPVGGVDIAASSDSVTIVGTSVSVPLTFGLAELFDIDKPDVVVDFTNGEAAKDSIIACINAGVRVVSGSTGLSPDDLEEIKQLSAEKGVGVLSASNFALGGVVLMHLAGIASKYFDYADLLESHHEMKVDAPSGTALSIAESMIVGRGKGFEQNVADLQTLEGTRGGDFQGINVHSARMPGRVARHEVVFGALGQTLTMIHDSINRESFMPGVMLGVKDVVGRSELVIGLASVLGLDKSKP</sequence>
<dbReference type="InterPro" id="IPR022664">
    <property type="entry name" value="DapB_N_CS"/>
</dbReference>
<evidence type="ECO:0000256" key="5">
    <source>
        <dbReference type="ARBA" id="ARBA00022915"/>
    </source>
</evidence>
<dbReference type="InterPro" id="IPR000846">
    <property type="entry name" value="DapB_N"/>
</dbReference>
<dbReference type="EMBL" id="CP046147">
    <property type="protein sequence ID" value="WFG38563.1"/>
    <property type="molecule type" value="Genomic_DNA"/>
</dbReference>
<dbReference type="EC" id="1.17.1.8" evidence="10 13"/>
<proteinExistence type="inferred from homology"/>
<keyword evidence="4 13" id="KW-0521">NADP</keyword>
<comment type="subunit">
    <text evidence="13">Homotetramer.</text>
</comment>
<dbReference type="Pfam" id="PF01113">
    <property type="entry name" value="DapB_N"/>
    <property type="match status" value="1"/>
</dbReference>
<dbReference type="Proteomes" id="UP001219901">
    <property type="component" value="Chromosome"/>
</dbReference>
<dbReference type="Gene3D" id="3.30.360.10">
    <property type="entry name" value="Dihydrodipicolinate Reductase, domain 2"/>
    <property type="match status" value="1"/>
</dbReference>
<dbReference type="GO" id="GO:0005829">
    <property type="term" value="C:cytosol"/>
    <property type="evidence" value="ECO:0007669"/>
    <property type="project" value="TreeGrafter"/>
</dbReference>
<evidence type="ECO:0000259" key="14">
    <source>
        <dbReference type="Pfam" id="PF01113"/>
    </source>
</evidence>
<feature type="active site" description="Proton donor/acceptor" evidence="13">
    <location>
        <position position="154"/>
    </location>
</feature>
<evidence type="ECO:0000256" key="7">
    <source>
        <dbReference type="ARBA" id="ARBA00023027"/>
    </source>
</evidence>
<protein>
    <recommendedName>
        <fullName evidence="10 13">4-hydroxy-tetrahydrodipicolinate reductase</fullName>
        <shortName evidence="13">HTPA reductase</shortName>
        <ecNumber evidence="10 13">1.17.1.8</ecNumber>
    </recommendedName>
</protein>
<evidence type="ECO:0000256" key="2">
    <source>
        <dbReference type="ARBA" id="ARBA00022490"/>
    </source>
</evidence>
<feature type="domain" description="Dihydrodipicolinate reductase N-terminal" evidence="14">
    <location>
        <begin position="5"/>
        <end position="127"/>
    </location>
</feature>
<dbReference type="HAMAP" id="MF_00102">
    <property type="entry name" value="DapB"/>
    <property type="match status" value="1"/>
</dbReference>
<feature type="binding site" evidence="13">
    <location>
        <begin position="98"/>
        <end position="100"/>
    </location>
    <ligand>
        <name>NAD(+)</name>
        <dbReference type="ChEBI" id="CHEBI:57540"/>
    </ligand>
</feature>
<comment type="catalytic activity">
    <reaction evidence="11 13">
        <text>(S)-2,3,4,5-tetrahydrodipicolinate + NADP(+) + H2O = (2S,4S)-4-hydroxy-2,3,4,5-tetrahydrodipicolinate + NADPH + H(+)</text>
        <dbReference type="Rhea" id="RHEA:35331"/>
        <dbReference type="ChEBI" id="CHEBI:15377"/>
        <dbReference type="ChEBI" id="CHEBI:15378"/>
        <dbReference type="ChEBI" id="CHEBI:16845"/>
        <dbReference type="ChEBI" id="CHEBI:57783"/>
        <dbReference type="ChEBI" id="CHEBI:58349"/>
        <dbReference type="ChEBI" id="CHEBI:67139"/>
        <dbReference type="EC" id="1.17.1.8"/>
    </reaction>
</comment>
<dbReference type="GO" id="GO:0019877">
    <property type="term" value="P:diaminopimelate biosynthetic process"/>
    <property type="evidence" value="ECO:0007669"/>
    <property type="project" value="UniProtKB-UniRule"/>
</dbReference>
<evidence type="ECO:0000256" key="13">
    <source>
        <dbReference type="HAMAP-Rule" id="MF_00102"/>
    </source>
</evidence>
<comment type="caution">
    <text evidence="13">Lacks conserved residue(s) required for the propagation of feature annotation.</text>
</comment>
<keyword evidence="8 13" id="KW-0457">Lysine biosynthesis</keyword>
<keyword evidence="2 13" id="KW-0963">Cytoplasm</keyword>
<dbReference type="FunFam" id="3.30.360.10:FF:000009">
    <property type="entry name" value="4-hydroxy-tetrahydrodipicolinate reductase"/>
    <property type="match status" value="1"/>
</dbReference>
<dbReference type="InterPro" id="IPR023940">
    <property type="entry name" value="DHDPR_bac"/>
</dbReference>
<organism evidence="17 18">
    <name type="scientific">Candidatus Lucifugimonas marina</name>
    <dbReference type="NCBI Taxonomy" id="3038979"/>
    <lineage>
        <taxon>Bacteria</taxon>
        <taxon>Bacillati</taxon>
        <taxon>Chloroflexota</taxon>
        <taxon>Dehalococcoidia</taxon>
        <taxon>SAR202 cluster</taxon>
        <taxon>Candidatus Lucifugimonadales</taxon>
        <taxon>Candidatus Lucifugimonadaceae</taxon>
        <taxon>Candidatus Lucifugimonas</taxon>
    </lineage>
</organism>
<feature type="binding site" evidence="13">
    <location>
        <begin position="124"/>
        <end position="127"/>
    </location>
    <ligand>
        <name>NAD(+)</name>
        <dbReference type="ChEBI" id="CHEBI:57540"/>
    </ligand>
</feature>
<reference evidence="18" key="3">
    <citation type="submission" date="2023-06" db="EMBL/GenBank/DDBJ databases">
        <title>Pangenomics reveal diversification of enzyme families and niche specialization in globally abundant SAR202 bacteria.</title>
        <authorList>
            <person name="Saw J.H.W."/>
        </authorList>
    </citation>
    <scope>NUCLEOTIDE SEQUENCE [LARGE SCALE GENOMIC DNA]</scope>
    <source>
        <strain evidence="18">JH1073</strain>
    </source>
</reference>
<evidence type="ECO:0000256" key="4">
    <source>
        <dbReference type="ARBA" id="ARBA00022857"/>
    </source>
</evidence>
<dbReference type="GO" id="GO:0051287">
    <property type="term" value="F:NAD binding"/>
    <property type="evidence" value="ECO:0007669"/>
    <property type="project" value="UniProtKB-UniRule"/>
</dbReference>
<evidence type="ECO:0000313" key="16">
    <source>
        <dbReference type="EMBL" id="MDG0867152.1"/>
    </source>
</evidence>
<dbReference type="GO" id="GO:0008839">
    <property type="term" value="F:4-hydroxy-tetrahydrodipicolinate reductase"/>
    <property type="evidence" value="ECO:0007669"/>
    <property type="project" value="UniProtKB-UniRule"/>
</dbReference>
<evidence type="ECO:0000256" key="6">
    <source>
        <dbReference type="ARBA" id="ARBA00023002"/>
    </source>
</evidence>
<evidence type="ECO:0000256" key="1">
    <source>
        <dbReference type="ARBA" id="ARBA00006642"/>
    </source>
</evidence>
<comment type="caution">
    <text evidence="13">Was originally thought to be a dihydrodipicolinate reductase (DHDPR), catalyzing the conversion of dihydrodipicolinate to tetrahydrodipicolinate. However, it was shown in E.coli that the substrate of the enzymatic reaction is not dihydrodipicolinate (DHDP) but in fact (2S,4S)-4-hydroxy-2,3,4,5-tetrahydrodipicolinic acid (HTPA), the product released by the DapA-catalyzed reaction.</text>
</comment>
<keyword evidence="5 13" id="KW-0220">Diaminopimelate biosynthesis</keyword>
<keyword evidence="6 13" id="KW-0560">Oxidoreductase</keyword>
<dbReference type="SUPFAM" id="SSF55347">
    <property type="entry name" value="Glyceraldehyde-3-phosphate dehydrogenase-like, C-terminal domain"/>
    <property type="match status" value="1"/>
</dbReference>
<dbReference type="GO" id="GO:0009089">
    <property type="term" value="P:lysine biosynthetic process via diaminopimelate"/>
    <property type="evidence" value="ECO:0007669"/>
    <property type="project" value="UniProtKB-UniRule"/>
</dbReference>
<dbReference type="PANTHER" id="PTHR20836">
    <property type="entry name" value="DIHYDRODIPICOLINATE REDUCTASE"/>
    <property type="match status" value="1"/>
</dbReference>
<evidence type="ECO:0000256" key="3">
    <source>
        <dbReference type="ARBA" id="ARBA00022605"/>
    </source>
</evidence>
<dbReference type="GO" id="GO:0016726">
    <property type="term" value="F:oxidoreductase activity, acting on CH or CH2 groups, NAD or NADP as acceptor"/>
    <property type="evidence" value="ECO:0007669"/>
    <property type="project" value="UniProtKB-UniRule"/>
</dbReference>
<dbReference type="NCBIfam" id="TIGR00036">
    <property type="entry name" value="dapB"/>
    <property type="match status" value="1"/>
</dbReference>
<dbReference type="PIRSF" id="PIRSF000161">
    <property type="entry name" value="DHPR"/>
    <property type="match status" value="1"/>
</dbReference>
<gene>
    <name evidence="13" type="primary">dapB</name>
    <name evidence="16" type="ORF">GKO46_08705</name>
    <name evidence="17" type="ORF">GKO48_02710</name>
</gene>
<evidence type="ECO:0000259" key="15">
    <source>
        <dbReference type="Pfam" id="PF05173"/>
    </source>
</evidence>
<comment type="catalytic activity">
    <reaction evidence="12 13">
        <text>(S)-2,3,4,5-tetrahydrodipicolinate + NAD(+) + H2O = (2S,4S)-4-hydroxy-2,3,4,5-tetrahydrodipicolinate + NADH + H(+)</text>
        <dbReference type="Rhea" id="RHEA:35323"/>
        <dbReference type="ChEBI" id="CHEBI:15377"/>
        <dbReference type="ChEBI" id="CHEBI:15378"/>
        <dbReference type="ChEBI" id="CHEBI:16845"/>
        <dbReference type="ChEBI" id="CHEBI:57540"/>
        <dbReference type="ChEBI" id="CHEBI:57945"/>
        <dbReference type="ChEBI" id="CHEBI:67139"/>
        <dbReference type="EC" id="1.17.1.8"/>
    </reaction>
</comment>
<feature type="active site" description="Proton donor" evidence="13">
    <location>
        <position position="158"/>
    </location>
</feature>
<reference evidence="18 19" key="1">
    <citation type="submission" date="2019-11" db="EMBL/GenBank/DDBJ databases">
        <authorList>
            <person name="Cho J.-C."/>
        </authorList>
    </citation>
    <scope>NUCLEOTIDE SEQUENCE [LARGE SCALE GENOMIC DNA]</scope>
    <source>
        <strain evidence="17 18">JH1073</strain>
        <strain evidence="16 19">JH702</strain>
    </source>
</reference>
<dbReference type="Proteomes" id="UP001321249">
    <property type="component" value="Unassembled WGS sequence"/>
</dbReference>
<dbReference type="AlphaFoldDB" id="A0AAJ5ZC45"/>
<keyword evidence="3 13" id="KW-0028">Amino-acid biosynthesis</keyword>
<evidence type="ECO:0000313" key="17">
    <source>
        <dbReference type="EMBL" id="WFG38563.1"/>
    </source>
</evidence>